<dbReference type="RefSeq" id="WP_380840400.1">
    <property type="nucleotide sequence ID" value="NZ_JBHMCZ010000006.1"/>
</dbReference>
<feature type="compositionally biased region" description="Basic and acidic residues" evidence="3">
    <location>
        <begin position="23"/>
        <end position="32"/>
    </location>
</feature>
<evidence type="ECO:0000256" key="3">
    <source>
        <dbReference type="SAM" id="MobiDB-lite"/>
    </source>
</evidence>
<feature type="region of interest" description="Disordered" evidence="3">
    <location>
        <begin position="1"/>
        <end position="38"/>
    </location>
</feature>
<reference evidence="6" key="1">
    <citation type="journal article" date="2019" name="Int. J. Syst. Evol. Microbiol.">
        <title>The Global Catalogue of Microorganisms (GCM) 10K type strain sequencing project: providing services to taxonomists for standard genome sequencing and annotation.</title>
        <authorList>
            <consortium name="The Broad Institute Genomics Platform"/>
            <consortium name="The Broad Institute Genome Sequencing Center for Infectious Disease"/>
            <person name="Wu L."/>
            <person name="Ma J."/>
        </authorList>
    </citation>
    <scope>NUCLEOTIDE SEQUENCE [LARGE SCALE GENOMIC DNA]</scope>
    <source>
        <strain evidence="6">CGMCC 4.1648</strain>
    </source>
</reference>
<dbReference type="PANTHER" id="PTHR46943:SF1">
    <property type="entry name" value="PENTRAXIN-RELATED PROTEIN PTX3"/>
    <property type="match status" value="1"/>
</dbReference>
<keyword evidence="1" id="KW-0732">Signal</keyword>
<keyword evidence="2" id="KW-1015">Disulfide bond</keyword>
<keyword evidence="6" id="KW-1185">Reference proteome</keyword>
<evidence type="ECO:0000256" key="2">
    <source>
        <dbReference type="ARBA" id="ARBA00023157"/>
    </source>
</evidence>
<evidence type="ECO:0000313" key="5">
    <source>
        <dbReference type="EMBL" id="MFC5026313.1"/>
    </source>
</evidence>
<gene>
    <name evidence="5" type="ORF">ACFPM3_29690</name>
</gene>
<sequence>MPGSALPAVAQQRVEAPTARPEPSTEGRKALAEAKTSGKRVEVVAGRSERTTVYANPDGFSFTLEESAVPVRVAKPGGGWRKPDATLKWRADGSVAPEATAAEMAFSGGGDKSPLASIAEGGRSLALEWPGKLPKPELDGTSALYREVLPDIDLKVTATVESFQHVLIVKSQKGASDKRLKQLTFGLKAKGLSVRKGAAGNLAAVDASGQTVFRAPPAQMWDSAGKSAKRPTPSAQAPRSRDVGAARVLGDMSEVAASGSGLAPGQGDRVTRMGVQIGKGSLSVVPDAAMLARTPESAFPMFIDPTVTWGASERTLLRSDGYESYGWTNGDDDMGKGVGKCGSWNGYYCGPGYVQRLYFEFSPASLKGKKILDATFRVTEPWAFQCDPREVDLVRTNNISSSTTWSTRPSELDLMVDRSVSAGRGSLCDPNSPPAPIEFHDNPAETNENLTPTVRDFAAGKFSRLTLQLRAHDETDTSAWKRFRNDAVLAVQYVALAATPTEVGVVSGSGYVCSTDPSDPTTVSDPTPLVQGKPRTAVGGSVGANLRIRWRTEKWNGTSWVLAHSDLDSPTSGYVGNLVKQSRSLPSLQEGVQYRLKALTMSYYEDGSNRQDSGYSAPCYFKVDPTAPRAPRVTPLTPYTECTTDSCLAGGGPGVVGSFEIAAAPEDGTNAAYSYRLSTDTKWTGATWLINGGALVRISVTPPQSGVIRLYARAQDSAGRWGEVKVFDFKVATGEEAVGRWHFDEASGVAVDSSGTTRQDATLAGGAERDDRGRRGLITHDAEGQPIEPVTDKGLTMNDAGGYASTSEPVLDTRASYTVSAWVRVDPSTAKTVSVLSQTPTTASPWTQKYSPFILSYSGKWSLRVLSTEGAWSREAMAPNPSPKGVWTHVAGVHDVSAKKIHLYVNGKLQASADVGPSWAANGPLEIGRVMFADTYVDHFKGSIDEVVAWKRVLTAEEIADEARLLTSSAYAGTELIAQWDASGVSGTAVADTTSGYGKSLTLTGGPTVENEAIVLDGVDDAATVTGPLVDDTGSFTVTTAVQLDAAKLLSKGVGYTGQVLGQRTADGSAWGFWYQVTGTRTVVDEETFEEKTVPVGFWHFGRLNADGTFSSVLSDETAALDSVVRLTGIHDAQSGTISLYLGHNPNGEPKAYTAQLGVGEFAVGKGYTSGGWKHHLPARIADVRVWSGAMASPQQVETHVGD</sequence>
<accession>A0ABV9XP87</accession>
<evidence type="ECO:0000256" key="1">
    <source>
        <dbReference type="ARBA" id="ARBA00022729"/>
    </source>
</evidence>
<dbReference type="SMART" id="SM00560">
    <property type="entry name" value="LamGL"/>
    <property type="match status" value="2"/>
</dbReference>
<dbReference type="SUPFAM" id="SSF49899">
    <property type="entry name" value="Concanavalin A-like lectins/glucanases"/>
    <property type="match status" value="2"/>
</dbReference>
<dbReference type="Proteomes" id="UP001595829">
    <property type="component" value="Unassembled WGS sequence"/>
</dbReference>
<dbReference type="EMBL" id="JBHSJD010000024">
    <property type="protein sequence ID" value="MFC5026313.1"/>
    <property type="molecule type" value="Genomic_DNA"/>
</dbReference>
<evidence type="ECO:0000313" key="6">
    <source>
        <dbReference type="Proteomes" id="UP001595829"/>
    </source>
</evidence>
<dbReference type="InterPro" id="IPR042837">
    <property type="entry name" value="PTX3"/>
</dbReference>
<organism evidence="5 6">
    <name type="scientific">Streptomyces coeruleoprunus</name>
    <dbReference type="NCBI Taxonomy" id="285563"/>
    <lineage>
        <taxon>Bacteria</taxon>
        <taxon>Bacillati</taxon>
        <taxon>Actinomycetota</taxon>
        <taxon>Actinomycetes</taxon>
        <taxon>Kitasatosporales</taxon>
        <taxon>Streptomycetaceae</taxon>
        <taxon>Streptomyces</taxon>
    </lineage>
</organism>
<dbReference type="Gene3D" id="2.60.120.200">
    <property type="match status" value="2"/>
</dbReference>
<feature type="region of interest" description="Disordered" evidence="3">
    <location>
        <begin position="221"/>
        <end position="243"/>
    </location>
</feature>
<proteinExistence type="predicted"/>
<name>A0ABV9XP87_9ACTN</name>
<feature type="domain" description="LamG-like jellyroll fold" evidence="4">
    <location>
        <begin position="815"/>
        <end position="957"/>
    </location>
</feature>
<protein>
    <submittedName>
        <fullName evidence="5">LamG domain-containing protein</fullName>
    </submittedName>
</protein>
<dbReference type="InterPro" id="IPR006558">
    <property type="entry name" value="LamG-like"/>
</dbReference>
<feature type="region of interest" description="Disordered" evidence="3">
    <location>
        <begin position="750"/>
        <end position="805"/>
    </location>
</feature>
<feature type="domain" description="LamG-like jellyroll fold" evidence="4">
    <location>
        <begin position="1034"/>
        <end position="1194"/>
    </location>
</feature>
<dbReference type="InterPro" id="IPR013320">
    <property type="entry name" value="ConA-like_dom_sf"/>
</dbReference>
<feature type="compositionally biased region" description="Basic and acidic residues" evidence="3">
    <location>
        <begin position="767"/>
        <end position="783"/>
    </location>
</feature>
<dbReference type="PANTHER" id="PTHR46943">
    <property type="entry name" value="PENTRAXIN-RELATED PROTEIN PTX3"/>
    <property type="match status" value="1"/>
</dbReference>
<comment type="caution">
    <text evidence="5">The sequence shown here is derived from an EMBL/GenBank/DDBJ whole genome shotgun (WGS) entry which is preliminary data.</text>
</comment>
<evidence type="ECO:0000259" key="4">
    <source>
        <dbReference type="SMART" id="SM00560"/>
    </source>
</evidence>
<dbReference type="Pfam" id="PF13385">
    <property type="entry name" value="Laminin_G_3"/>
    <property type="match status" value="1"/>
</dbReference>